<dbReference type="PANTHER" id="PTHR43133">
    <property type="entry name" value="RNA POLYMERASE ECF-TYPE SIGMA FACTO"/>
    <property type="match status" value="1"/>
</dbReference>
<dbReference type="Gene3D" id="1.10.10.10">
    <property type="entry name" value="Winged helix-like DNA-binding domain superfamily/Winged helix DNA-binding domain"/>
    <property type="match status" value="1"/>
</dbReference>
<feature type="domain" description="RNA polymerase sigma factor 70 region 4 type 2" evidence="6">
    <location>
        <begin position="105"/>
        <end position="148"/>
    </location>
</feature>
<evidence type="ECO:0000256" key="3">
    <source>
        <dbReference type="ARBA" id="ARBA00023082"/>
    </source>
</evidence>
<dbReference type="Proteomes" id="UP000639859">
    <property type="component" value="Unassembled WGS sequence"/>
</dbReference>
<evidence type="ECO:0000259" key="5">
    <source>
        <dbReference type="Pfam" id="PF04542"/>
    </source>
</evidence>
<evidence type="ECO:0000313" key="8">
    <source>
        <dbReference type="Proteomes" id="UP000639859"/>
    </source>
</evidence>
<dbReference type="SUPFAM" id="SSF88946">
    <property type="entry name" value="Sigma2 domain of RNA polymerase sigma factors"/>
    <property type="match status" value="1"/>
</dbReference>
<keyword evidence="3" id="KW-0731">Sigma factor</keyword>
<reference evidence="7 8" key="1">
    <citation type="submission" date="2020-11" db="EMBL/GenBank/DDBJ databases">
        <title>genome sequence of strain KACC 18849.</title>
        <authorList>
            <person name="Gao J."/>
            <person name="Zhang X."/>
        </authorList>
    </citation>
    <scope>NUCLEOTIDE SEQUENCE [LARGE SCALE GENOMIC DNA]</scope>
    <source>
        <strain evidence="7 8">KACC 18849</strain>
    </source>
</reference>
<dbReference type="Gene3D" id="1.10.1740.10">
    <property type="match status" value="1"/>
</dbReference>
<dbReference type="SUPFAM" id="SSF88659">
    <property type="entry name" value="Sigma3 and sigma4 domains of RNA polymerase sigma factors"/>
    <property type="match status" value="1"/>
</dbReference>
<dbReference type="CDD" id="cd06171">
    <property type="entry name" value="Sigma70_r4"/>
    <property type="match status" value="1"/>
</dbReference>
<evidence type="ECO:0000313" key="7">
    <source>
        <dbReference type="EMBL" id="MBI1686104.1"/>
    </source>
</evidence>
<organism evidence="7 8">
    <name type="scientific">Caulobacter hibisci</name>
    <dbReference type="NCBI Taxonomy" id="2035993"/>
    <lineage>
        <taxon>Bacteria</taxon>
        <taxon>Pseudomonadati</taxon>
        <taxon>Pseudomonadota</taxon>
        <taxon>Alphaproteobacteria</taxon>
        <taxon>Caulobacterales</taxon>
        <taxon>Caulobacteraceae</taxon>
        <taxon>Caulobacter</taxon>
    </lineage>
</organism>
<feature type="domain" description="RNA polymerase sigma-70 region 2" evidence="5">
    <location>
        <begin position="11"/>
        <end position="70"/>
    </location>
</feature>
<dbReference type="InterPro" id="IPR036388">
    <property type="entry name" value="WH-like_DNA-bd_sf"/>
</dbReference>
<evidence type="ECO:0000256" key="1">
    <source>
        <dbReference type="ARBA" id="ARBA00010641"/>
    </source>
</evidence>
<evidence type="ECO:0000256" key="4">
    <source>
        <dbReference type="ARBA" id="ARBA00023163"/>
    </source>
</evidence>
<dbReference type="InterPro" id="IPR039425">
    <property type="entry name" value="RNA_pol_sigma-70-like"/>
</dbReference>
<evidence type="ECO:0000256" key="2">
    <source>
        <dbReference type="ARBA" id="ARBA00023015"/>
    </source>
</evidence>
<dbReference type="NCBIfam" id="TIGR02937">
    <property type="entry name" value="sigma70-ECF"/>
    <property type="match status" value="1"/>
</dbReference>
<name>A0ABS0T2I9_9CAUL</name>
<dbReference type="InterPro" id="IPR013324">
    <property type="entry name" value="RNA_pol_sigma_r3/r4-like"/>
</dbReference>
<dbReference type="PANTHER" id="PTHR43133:SF63">
    <property type="entry name" value="RNA POLYMERASE SIGMA FACTOR FECI-RELATED"/>
    <property type="match status" value="1"/>
</dbReference>
<dbReference type="EMBL" id="JADWOX010000018">
    <property type="protein sequence ID" value="MBI1686104.1"/>
    <property type="molecule type" value="Genomic_DNA"/>
</dbReference>
<protein>
    <submittedName>
        <fullName evidence="7">Sigma-70 family RNA polymerase sigma factor</fullName>
    </submittedName>
</protein>
<comment type="caution">
    <text evidence="7">The sequence shown here is derived from an EMBL/GenBank/DDBJ whole genome shotgun (WGS) entry which is preliminary data.</text>
</comment>
<comment type="similarity">
    <text evidence="1">Belongs to the sigma-70 factor family. ECF subfamily.</text>
</comment>
<accession>A0ABS0T2I9</accession>
<dbReference type="InterPro" id="IPR013325">
    <property type="entry name" value="RNA_pol_sigma_r2"/>
</dbReference>
<evidence type="ECO:0000259" key="6">
    <source>
        <dbReference type="Pfam" id="PF08281"/>
    </source>
</evidence>
<keyword evidence="2" id="KW-0805">Transcription regulation</keyword>
<proteinExistence type="inferred from homology"/>
<gene>
    <name evidence="7" type="ORF">I4Q42_20755</name>
</gene>
<dbReference type="InterPro" id="IPR013249">
    <property type="entry name" value="RNA_pol_sigma70_r4_t2"/>
</dbReference>
<dbReference type="InterPro" id="IPR007627">
    <property type="entry name" value="RNA_pol_sigma70_r2"/>
</dbReference>
<sequence>MGVKDEGWRGLVRRITRITRDPAGAEDVVQSAMVRMLEYRRANVLINPEGFVARAAVNLAIDERRQRARRPEEGLDFIDDALADSQPLQDEVLRARERLARLKLGLARLSPRTREVFLLHRLEGLKYREIAERLGITVSAVEKHVAKAALFLTGWTEKW</sequence>
<dbReference type="InterPro" id="IPR014284">
    <property type="entry name" value="RNA_pol_sigma-70_dom"/>
</dbReference>
<dbReference type="Pfam" id="PF04542">
    <property type="entry name" value="Sigma70_r2"/>
    <property type="match status" value="1"/>
</dbReference>
<dbReference type="Pfam" id="PF08281">
    <property type="entry name" value="Sigma70_r4_2"/>
    <property type="match status" value="1"/>
</dbReference>
<keyword evidence="8" id="KW-1185">Reference proteome</keyword>
<keyword evidence="4" id="KW-0804">Transcription</keyword>